<feature type="region of interest" description="Disordered" evidence="7">
    <location>
        <begin position="361"/>
        <end position="412"/>
    </location>
</feature>
<keyword evidence="10" id="KW-1185">Reference proteome</keyword>
<keyword evidence="5 6" id="KW-0067">ATP-binding</keyword>
<keyword evidence="3 6" id="KW-0547">Nucleotide-binding</keyword>
<dbReference type="InterPro" id="IPR017441">
    <property type="entry name" value="Protein_kinase_ATP_BS"/>
</dbReference>
<dbReference type="AlphaFoldDB" id="A0A1M5KY51"/>
<evidence type="ECO:0000256" key="2">
    <source>
        <dbReference type="ARBA" id="ARBA00022679"/>
    </source>
</evidence>
<reference evidence="9 10" key="1">
    <citation type="submission" date="2016-11" db="EMBL/GenBank/DDBJ databases">
        <authorList>
            <person name="Jaros S."/>
            <person name="Januszkiewicz K."/>
            <person name="Wedrychowicz H."/>
        </authorList>
    </citation>
    <scope>NUCLEOTIDE SEQUENCE [LARGE SCALE GENOMIC DNA]</scope>
    <source>
        <strain evidence="9 10">DSM 45627</strain>
    </source>
</reference>
<dbReference type="Pfam" id="PF00069">
    <property type="entry name" value="Pkinase"/>
    <property type="match status" value="1"/>
</dbReference>
<dbReference type="InterPro" id="IPR030616">
    <property type="entry name" value="Aur-like"/>
</dbReference>
<evidence type="ECO:0000256" key="4">
    <source>
        <dbReference type="ARBA" id="ARBA00022777"/>
    </source>
</evidence>
<dbReference type="OrthoDB" id="3778994at2"/>
<dbReference type="Proteomes" id="UP000186132">
    <property type="component" value="Unassembled WGS sequence"/>
</dbReference>
<keyword evidence="1 9" id="KW-0723">Serine/threonine-protein kinase</keyword>
<feature type="binding site" evidence="6">
    <location>
        <position position="39"/>
    </location>
    <ligand>
        <name>ATP</name>
        <dbReference type="ChEBI" id="CHEBI:30616"/>
    </ligand>
</feature>
<dbReference type="Gene3D" id="1.10.510.10">
    <property type="entry name" value="Transferase(Phosphotransferase) domain 1"/>
    <property type="match status" value="1"/>
</dbReference>
<name>A0A1M5KY51_9ACTN</name>
<organism evidence="9 10">
    <name type="scientific">Jatrophihabitans endophyticus</name>
    <dbReference type="NCBI Taxonomy" id="1206085"/>
    <lineage>
        <taxon>Bacteria</taxon>
        <taxon>Bacillati</taxon>
        <taxon>Actinomycetota</taxon>
        <taxon>Actinomycetes</taxon>
        <taxon>Jatrophihabitantales</taxon>
        <taxon>Jatrophihabitantaceae</taxon>
        <taxon>Jatrophihabitans</taxon>
    </lineage>
</organism>
<dbReference type="EMBL" id="FQVU01000003">
    <property type="protein sequence ID" value="SHG57744.1"/>
    <property type="molecule type" value="Genomic_DNA"/>
</dbReference>
<dbReference type="CDD" id="cd14014">
    <property type="entry name" value="STKc_PknB_like"/>
    <property type="match status" value="1"/>
</dbReference>
<dbReference type="PROSITE" id="PS00107">
    <property type="entry name" value="PROTEIN_KINASE_ATP"/>
    <property type="match status" value="1"/>
</dbReference>
<evidence type="ECO:0000256" key="1">
    <source>
        <dbReference type="ARBA" id="ARBA00022527"/>
    </source>
</evidence>
<evidence type="ECO:0000256" key="7">
    <source>
        <dbReference type="SAM" id="MobiDB-lite"/>
    </source>
</evidence>
<feature type="region of interest" description="Disordered" evidence="7">
    <location>
        <begin position="279"/>
        <end position="325"/>
    </location>
</feature>
<evidence type="ECO:0000256" key="6">
    <source>
        <dbReference type="PROSITE-ProRule" id="PRU10141"/>
    </source>
</evidence>
<dbReference type="GO" id="GO:0004674">
    <property type="term" value="F:protein serine/threonine kinase activity"/>
    <property type="evidence" value="ECO:0007669"/>
    <property type="project" value="UniProtKB-KW"/>
</dbReference>
<keyword evidence="2" id="KW-0808">Transferase</keyword>
<evidence type="ECO:0000313" key="10">
    <source>
        <dbReference type="Proteomes" id="UP000186132"/>
    </source>
</evidence>
<sequence>MAGTWKLRGYVVESPLGRGASSDVWRARIAATGEPVALKRLDLAGVEAQRRARSEAALLTVLDHPNLVRLHDLVTTADAAVLVLDLADGGSLADLLAARRRLAPGEVITAVAPVAAALAYVHRQAVVHGDVTPANILFTRGGVALLADLGVARLTGDESDAESTPAYIDPAVADGCVPAAPSDVFMLGAVAFHALTGAPPWPAQDAAAALAAARSGALPDVAARLVGSDVPAPMAAVIARALAIDPAQRGTAADLALDLRHSGTPVAVELAAGRVRPAGDPWLHAQTAPPRRAVGPEYGQTTPRAPRREPPGGTRAAYRPRHAADPSAYAAAPAGAGATGGATGGAIGAAAVHGAAGAWGGLRGGRTTPTPGPVGSAAGPAGGPERSAAAPRGAPPPTEAVRRARPVVPRQPHRRVPGARVLTLVAVLVLATAGAGVVVARAGPGPRAAGAHAAGGHVAGGRAAGSAAAGSAAAGSAAAGGRAAAARATSSPAAVRSRVGMPVRPGGPAPPGSGSAALRAWWAAALRGLDAVRARAFATRSPALLAGVYRATTLRADDAALLRLLVPAGCGLAGVLTRYDRLRIAASPDRALVTARARIPATTLRCAKRPARRAAPVGPTAIRLELVRTAAGPRVAAQRAG</sequence>
<dbReference type="GO" id="GO:0005524">
    <property type="term" value="F:ATP binding"/>
    <property type="evidence" value="ECO:0007669"/>
    <property type="project" value="UniProtKB-UniRule"/>
</dbReference>
<dbReference type="InterPro" id="IPR008266">
    <property type="entry name" value="Tyr_kinase_AS"/>
</dbReference>
<evidence type="ECO:0000256" key="5">
    <source>
        <dbReference type="ARBA" id="ARBA00022840"/>
    </source>
</evidence>
<evidence type="ECO:0000256" key="3">
    <source>
        <dbReference type="ARBA" id="ARBA00022741"/>
    </source>
</evidence>
<dbReference type="PANTHER" id="PTHR24350">
    <property type="entry name" value="SERINE/THREONINE-PROTEIN KINASE IAL-RELATED"/>
    <property type="match status" value="1"/>
</dbReference>
<gene>
    <name evidence="9" type="ORF">SAMN05443575_2296</name>
</gene>
<feature type="domain" description="Protein kinase" evidence="8">
    <location>
        <begin position="10"/>
        <end position="264"/>
    </location>
</feature>
<dbReference type="PROSITE" id="PS50011">
    <property type="entry name" value="PROTEIN_KINASE_DOM"/>
    <property type="match status" value="1"/>
</dbReference>
<dbReference type="RefSeq" id="WP_073390266.1">
    <property type="nucleotide sequence ID" value="NZ_FQVU01000003.1"/>
</dbReference>
<dbReference type="STRING" id="1206085.SAMN05443575_2296"/>
<keyword evidence="4 9" id="KW-0418">Kinase</keyword>
<protein>
    <submittedName>
        <fullName evidence="9">Serine/threonine protein kinase</fullName>
    </submittedName>
</protein>
<feature type="region of interest" description="Disordered" evidence="7">
    <location>
        <begin position="487"/>
        <end position="512"/>
    </location>
</feature>
<feature type="compositionally biased region" description="Low complexity" evidence="7">
    <location>
        <begin position="365"/>
        <end position="392"/>
    </location>
</feature>
<dbReference type="InterPro" id="IPR011009">
    <property type="entry name" value="Kinase-like_dom_sf"/>
</dbReference>
<feature type="compositionally biased region" description="Low complexity" evidence="7">
    <location>
        <begin position="487"/>
        <end position="504"/>
    </location>
</feature>
<accession>A0A1M5KY51</accession>
<dbReference type="SUPFAM" id="SSF56112">
    <property type="entry name" value="Protein kinase-like (PK-like)"/>
    <property type="match status" value="1"/>
</dbReference>
<proteinExistence type="predicted"/>
<dbReference type="PROSITE" id="PS00109">
    <property type="entry name" value="PROTEIN_KINASE_TYR"/>
    <property type="match status" value="1"/>
</dbReference>
<evidence type="ECO:0000313" key="9">
    <source>
        <dbReference type="EMBL" id="SHG57744.1"/>
    </source>
</evidence>
<dbReference type="InterPro" id="IPR000719">
    <property type="entry name" value="Prot_kinase_dom"/>
</dbReference>
<evidence type="ECO:0000259" key="8">
    <source>
        <dbReference type="PROSITE" id="PS50011"/>
    </source>
</evidence>